<feature type="region of interest" description="Disordered" evidence="1">
    <location>
        <begin position="159"/>
        <end position="197"/>
    </location>
</feature>
<comment type="caution">
    <text evidence="2">The sequence shown here is derived from an EMBL/GenBank/DDBJ whole genome shotgun (WGS) entry which is preliminary data.</text>
</comment>
<feature type="region of interest" description="Disordered" evidence="1">
    <location>
        <begin position="236"/>
        <end position="263"/>
    </location>
</feature>
<dbReference type="EMBL" id="JBICCN010000232">
    <property type="protein sequence ID" value="KAL3085320.1"/>
    <property type="molecule type" value="Genomic_DNA"/>
</dbReference>
<gene>
    <name evidence="2" type="ORF">niasHS_010389</name>
</gene>
<feature type="region of interest" description="Disordered" evidence="1">
    <location>
        <begin position="1"/>
        <end position="50"/>
    </location>
</feature>
<reference evidence="2 3" key="1">
    <citation type="submission" date="2024-10" db="EMBL/GenBank/DDBJ databases">
        <authorList>
            <person name="Kim D."/>
        </authorList>
    </citation>
    <scope>NUCLEOTIDE SEQUENCE [LARGE SCALE GENOMIC DNA]</scope>
    <source>
        <strain evidence="2">Taebaek</strain>
    </source>
</reference>
<accession>A0ABD2J581</accession>
<proteinExistence type="predicted"/>
<keyword evidence="3" id="KW-1185">Reference proteome</keyword>
<dbReference type="Proteomes" id="UP001620645">
    <property type="component" value="Unassembled WGS sequence"/>
</dbReference>
<name>A0ABD2J581_HETSC</name>
<sequence length="263" mass="29925">MGERQMPSPSYPNFGGFGGGRGGAYGTAGREESPEEWEDEMVGGGGTEMGQIERGGGVPFWIGGTMAASETTVGTFPLSTVVNMMRIWWWFQQQRRQPRGARRWRSNAFAVNFWRPTHSAEHLGYGTNRDTLLRVICEGVLKWIGDKCRRRPTPILADLEEEEEEHMGEQGGKSRRKSGRMKWSEEEEKEGRKWDKSKGAAECHFGWVAQWRRVRQRTARERTVSQYLETIHQRYGVVPSAAGRSNNAQQQELSRTKDKKAGE</sequence>
<feature type="compositionally biased region" description="Polar residues" evidence="1">
    <location>
        <begin position="243"/>
        <end position="253"/>
    </location>
</feature>
<evidence type="ECO:0000313" key="2">
    <source>
        <dbReference type="EMBL" id="KAL3085320.1"/>
    </source>
</evidence>
<feature type="compositionally biased region" description="Gly residues" evidence="1">
    <location>
        <begin position="15"/>
        <end position="26"/>
    </location>
</feature>
<protein>
    <submittedName>
        <fullName evidence="2">Uncharacterized protein</fullName>
    </submittedName>
</protein>
<organism evidence="2 3">
    <name type="scientific">Heterodera schachtii</name>
    <name type="common">Sugarbeet cyst nematode worm</name>
    <name type="synonym">Tylenchus schachtii</name>
    <dbReference type="NCBI Taxonomy" id="97005"/>
    <lineage>
        <taxon>Eukaryota</taxon>
        <taxon>Metazoa</taxon>
        <taxon>Ecdysozoa</taxon>
        <taxon>Nematoda</taxon>
        <taxon>Chromadorea</taxon>
        <taxon>Rhabditida</taxon>
        <taxon>Tylenchina</taxon>
        <taxon>Tylenchomorpha</taxon>
        <taxon>Tylenchoidea</taxon>
        <taxon>Heteroderidae</taxon>
        <taxon>Heteroderinae</taxon>
        <taxon>Heterodera</taxon>
    </lineage>
</organism>
<feature type="compositionally biased region" description="Basic and acidic residues" evidence="1">
    <location>
        <begin position="254"/>
        <end position="263"/>
    </location>
</feature>
<evidence type="ECO:0000313" key="3">
    <source>
        <dbReference type="Proteomes" id="UP001620645"/>
    </source>
</evidence>
<dbReference type="AlphaFoldDB" id="A0ABD2J581"/>
<evidence type="ECO:0000256" key="1">
    <source>
        <dbReference type="SAM" id="MobiDB-lite"/>
    </source>
</evidence>